<accession>F3QLH3</accession>
<gene>
    <name evidence="1" type="ORF">HMPREF9439_01793</name>
</gene>
<dbReference type="Proteomes" id="UP000005156">
    <property type="component" value="Unassembled WGS sequence"/>
</dbReference>
<dbReference type="HOGENOM" id="CLU_3314007_0_0_4"/>
<protein>
    <submittedName>
        <fullName evidence="1">Uncharacterized protein</fullName>
    </submittedName>
</protein>
<sequence length="39" mass="4732">MSPFYEKEDKINFLTFDFSALQIISHNRIFLLLIELKKK</sequence>
<reference evidence="1 2" key="1">
    <citation type="submission" date="2011-02" db="EMBL/GenBank/DDBJ databases">
        <authorList>
            <person name="Weinstock G."/>
            <person name="Sodergren E."/>
            <person name="Clifton S."/>
            <person name="Fulton L."/>
            <person name="Fulton B."/>
            <person name="Courtney L."/>
            <person name="Fronick C."/>
            <person name="Harrison M."/>
            <person name="Strong C."/>
            <person name="Farmer C."/>
            <person name="Delahaunty K."/>
            <person name="Markovic C."/>
            <person name="Hall O."/>
            <person name="Minx P."/>
            <person name="Tomlinson C."/>
            <person name="Mitreva M."/>
            <person name="Hou S."/>
            <person name="Chen J."/>
            <person name="Wollam A."/>
            <person name="Pepin K.H."/>
            <person name="Johnson M."/>
            <person name="Bhonagiri V."/>
            <person name="Zhang X."/>
            <person name="Suruliraj S."/>
            <person name="Warren W."/>
            <person name="Chinwalla A."/>
            <person name="Mardis E.R."/>
            <person name="Wilson R.K."/>
        </authorList>
    </citation>
    <scope>NUCLEOTIDE SEQUENCE [LARGE SCALE GENOMIC DNA]</scope>
    <source>
        <strain evidence="1 2">YIT 11859</strain>
    </source>
</reference>
<evidence type="ECO:0000313" key="2">
    <source>
        <dbReference type="Proteomes" id="UP000005156"/>
    </source>
</evidence>
<comment type="caution">
    <text evidence="1">The sequence shown here is derived from an EMBL/GenBank/DDBJ whole genome shotgun (WGS) entry which is preliminary data.</text>
</comment>
<name>F3QLH3_9BURK</name>
<evidence type="ECO:0000313" key="1">
    <source>
        <dbReference type="EMBL" id="EGG53485.1"/>
    </source>
</evidence>
<organism evidence="1 2">
    <name type="scientific">Parasutterella excrementihominis YIT 11859</name>
    <dbReference type="NCBI Taxonomy" id="762966"/>
    <lineage>
        <taxon>Bacteria</taxon>
        <taxon>Pseudomonadati</taxon>
        <taxon>Pseudomonadota</taxon>
        <taxon>Betaproteobacteria</taxon>
        <taxon>Burkholderiales</taxon>
        <taxon>Sutterellaceae</taxon>
        <taxon>Parasutterella</taxon>
    </lineage>
</organism>
<proteinExistence type="predicted"/>
<dbReference type="AlphaFoldDB" id="F3QLH3"/>
<keyword evidence="2" id="KW-1185">Reference proteome</keyword>
<dbReference type="EMBL" id="AFBP01000056">
    <property type="protein sequence ID" value="EGG53485.1"/>
    <property type="molecule type" value="Genomic_DNA"/>
</dbReference>